<name>A0ABD6E1D7_9BILA</name>
<keyword evidence="10" id="KW-1185">Reference proteome</keyword>
<accession>A0ABD6E1D7</accession>
<dbReference type="Proteomes" id="UP001608902">
    <property type="component" value="Unassembled WGS sequence"/>
</dbReference>
<keyword evidence="6 8" id="KW-0496">Mitochondrion</keyword>
<keyword evidence="3 8" id="KW-0812">Transmembrane</keyword>
<protein>
    <recommendedName>
        <fullName evidence="8">Mitochondrial import inner membrane translocase subunit Tim21</fullName>
    </recommendedName>
</protein>
<evidence type="ECO:0000256" key="8">
    <source>
        <dbReference type="RuleBase" id="RU367142"/>
    </source>
</evidence>
<evidence type="ECO:0000313" key="9">
    <source>
        <dbReference type="EMBL" id="MFH4973323.1"/>
    </source>
</evidence>
<keyword evidence="8" id="KW-0813">Transport</keyword>
<evidence type="ECO:0000256" key="7">
    <source>
        <dbReference type="ARBA" id="ARBA00023136"/>
    </source>
</evidence>
<comment type="caution">
    <text evidence="9">The sequence shown here is derived from an EMBL/GenBank/DDBJ whole genome shotgun (WGS) entry which is preliminary data.</text>
</comment>
<comment type="subunit">
    <text evidence="8">Component of the TIM23 complex.</text>
</comment>
<comment type="similarity">
    <text evidence="2 8">Belongs to the TIM21 family.</text>
</comment>
<evidence type="ECO:0000256" key="2">
    <source>
        <dbReference type="ARBA" id="ARBA00010867"/>
    </source>
</evidence>
<keyword evidence="8" id="KW-0811">Translocation</keyword>
<evidence type="ECO:0000313" key="10">
    <source>
        <dbReference type="Proteomes" id="UP001608902"/>
    </source>
</evidence>
<dbReference type="GO" id="GO:0030150">
    <property type="term" value="P:protein import into mitochondrial matrix"/>
    <property type="evidence" value="ECO:0007669"/>
    <property type="project" value="UniProtKB-UniRule"/>
</dbReference>
<evidence type="ECO:0000256" key="5">
    <source>
        <dbReference type="ARBA" id="ARBA00022989"/>
    </source>
</evidence>
<dbReference type="InterPro" id="IPR038552">
    <property type="entry name" value="Tim21_IMS_sf"/>
</dbReference>
<proteinExistence type="inferred from homology"/>
<evidence type="ECO:0000256" key="6">
    <source>
        <dbReference type="ARBA" id="ARBA00023128"/>
    </source>
</evidence>
<evidence type="ECO:0000256" key="1">
    <source>
        <dbReference type="ARBA" id="ARBA00004304"/>
    </source>
</evidence>
<sequence>MNTRKPPFLRKGQMVVVVDALNVVKLLTSLRCSPSSLRQICSVGACYALHRTFTSEPSKKSEIKKSESGRSILEEVLIKETKRPTTTAEKVKQRAENTFFYVILAASVAVLGTFCYLLFDQFFASDSPQAIYSSALALIRGDDTCENIFGHPIAGFGEETARGRRRHVANQKYVKDGRERIRVVFHVKGSKHEGIAQAEKELVDGSWEWRFLLVQTREIPPRTHILIDNRM</sequence>
<keyword evidence="4" id="KW-0809">Transit peptide</keyword>
<dbReference type="AlphaFoldDB" id="A0ABD6E1D7"/>
<keyword evidence="8" id="KW-0999">Mitochondrion inner membrane</keyword>
<dbReference type="InterPro" id="IPR013261">
    <property type="entry name" value="Tim21"/>
</dbReference>
<evidence type="ECO:0000256" key="4">
    <source>
        <dbReference type="ARBA" id="ARBA00022946"/>
    </source>
</evidence>
<dbReference type="PANTHER" id="PTHR13032">
    <property type="entry name" value="MITOCHONDRIAL IMPORT INNER MEMBRANE TRANSLOCASE SUBUNIT TIM21"/>
    <property type="match status" value="1"/>
</dbReference>
<comment type="subcellular location">
    <subcellularLocation>
        <location evidence="8">Mitochondrion inner membrane</location>
        <topology evidence="8">Single-pass membrane protein</topology>
    </subcellularLocation>
    <subcellularLocation>
        <location evidence="1">Mitochondrion membrane</location>
        <topology evidence="1">Single-pass membrane protein</topology>
    </subcellularLocation>
</comment>
<keyword evidence="7 8" id="KW-0472">Membrane</keyword>
<feature type="transmembrane region" description="Helical" evidence="8">
    <location>
        <begin position="99"/>
        <end position="119"/>
    </location>
</feature>
<comment type="function">
    <text evidence="8">Essential component of the TIM23 complex, a complex that mediates the translocation of transit peptide-containing proteins across the mitochondrial inner membrane.</text>
</comment>
<keyword evidence="5 8" id="KW-1133">Transmembrane helix</keyword>
<reference evidence="9 10" key="1">
    <citation type="submission" date="2024-08" db="EMBL/GenBank/DDBJ databases">
        <title>Gnathostoma spinigerum genome.</title>
        <authorList>
            <person name="Gonzalez-Bertolin B."/>
            <person name="Monzon S."/>
            <person name="Zaballos A."/>
            <person name="Jimenez P."/>
            <person name="Dekumyoy P."/>
            <person name="Varona S."/>
            <person name="Cuesta I."/>
            <person name="Sumanam S."/>
            <person name="Adisakwattana P."/>
            <person name="Gasser R.B."/>
            <person name="Hernandez-Gonzalez A."/>
            <person name="Young N.D."/>
            <person name="Perteguer M.J."/>
        </authorList>
    </citation>
    <scope>NUCLEOTIDE SEQUENCE [LARGE SCALE GENOMIC DNA]</scope>
    <source>
        <strain evidence="9">AL3</strain>
        <tissue evidence="9">Liver</tissue>
    </source>
</reference>
<dbReference type="PANTHER" id="PTHR13032:SF6">
    <property type="entry name" value="MITOCHONDRIAL IMPORT INNER MEMBRANE TRANSLOCASE SUBUNIT TIM21"/>
    <property type="match status" value="1"/>
</dbReference>
<organism evidence="9 10">
    <name type="scientific">Gnathostoma spinigerum</name>
    <dbReference type="NCBI Taxonomy" id="75299"/>
    <lineage>
        <taxon>Eukaryota</taxon>
        <taxon>Metazoa</taxon>
        <taxon>Ecdysozoa</taxon>
        <taxon>Nematoda</taxon>
        <taxon>Chromadorea</taxon>
        <taxon>Rhabditida</taxon>
        <taxon>Spirurina</taxon>
        <taxon>Gnathostomatomorpha</taxon>
        <taxon>Gnathostomatoidea</taxon>
        <taxon>Gnathostomatidae</taxon>
        <taxon>Gnathostoma</taxon>
    </lineage>
</organism>
<evidence type="ECO:0000256" key="3">
    <source>
        <dbReference type="ARBA" id="ARBA00022692"/>
    </source>
</evidence>
<keyword evidence="8" id="KW-0653">Protein transport</keyword>
<dbReference type="Gene3D" id="3.10.450.320">
    <property type="entry name" value="Mitochondrial import inner membrane translocase subunit Tim21"/>
    <property type="match status" value="1"/>
</dbReference>
<dbReference type="EMBL" id="JBGFUD010000007">
    <property type="protein sequence ID" value="MFH4973323.1"/>
    <property type="molecule type" value="Genomic_DNA"/>
</dbReference>
<dbReference type="GO" id="GO:0005744">
    <property type="term" value="C:TIM23 mitochondrial import inner membrane translocase complex"/>
    <property type="evidence" value="ECO:0007669"/>
    <property type="project" value="UniProtKB-UniRule"/>
</dbReference>
<gene>
    <name evidence="9" type="ORF">AB6A40_000032</name>
</gene>
<dbReference type="Pfam" id="PF08294">
    <property type="entry name" value="TIM21"/>
    <property type="match status" value="1"/>
</dbReference>